<accession>A0A1H8DX80</accession>
<evidence type="ECO:0000256" key="1">
    <source>
        <dbReference type="SAM" id="Phobius"/>
    </source>
</evidence>
<feature type="transmembrane region" description="Helical" evidence="1">
    <location>
        <begin position="44"/>
        <end position="65"/>
    </location>
</feature>
<dbReference type="STRING" id="295069.SAMN05421856_1215"/>
<feature type="transmembrane region" description="Helical" evidence="1">
    <location>
        <begin position="6"/>
        <end position="24"/>
    </location>
</feature>
<keyword evidence="1" id="KW-0812">Transmembrane</keyword>
<gene>
    <name evidence="2" type="ORF">SAMN05421856_1215</name>
</gene>
<sequence length="66" mass="7939">MGIFEYIFQQIFMNIIGNGIYYLLRKIIGDKRSYKEIQDQTEGYIKFFTGVIFVFIIIVLMKKFIK</sequence>
<keyword evidence="1" id="KW-1133">Transmembrane helix</keyword>
<dbReference type="AlphaFoldDB" id="A0A1H8DX80"/>
<keyword evidence="3" id="KW-1185">Reference proteome</keyword>
<reference evidence="3" key="1">
    <citation type="submission" date="2016-10" db="EMBL/GenBank/DDBJ databases">
        <authorList>
            <person name="Varghese N."/>
            <person name="Submissions S."/>
        </authorList>
    </citation>
    <scope>NUCLEOTIDE SEQUENCE [LARGE SCALE GENOMIC DNA]</scope>
    <source>
        <strain evidence="3">DSM 17453</strain>
    </source>
</reference>
<proteinExistence type="predicted"/>
<name>A0A1H8DX80_9FLAO</name>
<evidence type="ECO:0000313" key="3">
    <source>
        <dbReference type="Proteomes" id="UP000199450"/>
    </source>
</evidence>
<dbReference type="EMBL" id="FOBV01000021">
    <property type="protein sequence ID" value="SEN11911.1"/>
    <property type="molecule type" value="Genomic_DNA"/>
</dbReference>
<organism evidence="2 3">
    <name type="scientific">Chryseobacterium taichungense</name>
    <dbReference type="NCBI Taxonomy" id="295069"/>
    <lineage>
        <taxon>Bacteria</taxon>
        <taxon>Pseudomonadati</taxon>
        <taxon>Bacteroidota</taxon>
        <taxon>Flavobacteriia</taxon>
        <taxon>Flavobacteriales</taxon>
        <taxon>Weeksellaceae</taxon>
        <taxon>Chryseobacterium group</taxon>
        <taxon>Chryseobacterium</taxon>
    </lineage>
</organism>
<protein>
    <submittedName>
        <fullName evidence="2">Uncharacterized protein</fullName>
    </submittedName>
</protein>
<evidence type="ECO:0000313" key="2">
    <source>
        <dbReference type="EMBL" id="SEN11911.1"/>
    </source>
</evidence>
<keyword evidence="1" id="KW-0472">Membrane</keyword>
<dbReference type="Proteomes" id="UP000199450">
    <property type="component" value="Unassembled WGS sequence"/>
</dbReference>